<comment type="pathway">
    <text evidence="2">Cell wall biogenesis; cell wall polysaccharide biosynthesis.</text>
</comment>
<keyword evidence="4" id="KW-0479">Metal-binding</keyword>
<dbReference type="GO" id="GO:0008237">
    <property type="term" value="F:metallopeptidase activity"/>
    <property type="evidence" value="ECO:0007669"/>
    <property type="project" value="UniProtKB-KW"/>
</dbReference>
<dbReference type="PROSITE" id="PS51318">
    <property type="entry name" value="TAT"/>
    <property type="match status" value="1"/>
</dbReference>
<evidence type="ECO:0000256" key="2">
    <source>
        <dbReference type="ARBA" id="ARBA00004776"/>
    </source>
</evidence>
<evidence type="ECO:0000256" key="6">
    <source>
        <dbReference type="ARBA" id="ARBA00022801"/>
    </source>
</evidence>
<evidence type="ECO:0000313" key="12">
    <source>
        <dbReference type="EMBL" id="SUE72612.1"/>
    </source>
</evidence>
<dbReference type="GO" id="GO:0071555">
    <property type="term" value="P:cell wall organization"/>
    <property type="evidence" value="ECO:0007669"/>
    <property type="project" value="UniProtKB-KW"/>
</dbReference>
<evidence type="ECO:0000256" key="8">
    <source>
        <dbReference type="ARBA" id="ARBA00023049"/>
    </source>
</evidence>
<evidence type="ECO:0000256" key="3">
    <source>
        <dbReference type="ARBA" id="ARBA00022670"/>
    </source>
</evidence>
<accession>A0A379PNC6</accession>
<name>A0A379PNC6_ECTOL</name>
<dbReference type="GO" id="GO:0006508">
    <property type="term" value="P:proteolysis"/>
    <property type="evidence" value="ECO:0007669"/>
    <property type="project" value="UniProtKB-KW"/>
</dbReference>
<keyword evidence="9" id="KW-0961">Cell wall biogenesis/degradation</keyword>
<dbReference type="AlphaFoldDB" id="A0A379PNC6"/>
<proteinExistence type="inferred from homology"/>
<keyword evidence="3" id="KW-0645">Protease</keyword>
<keyword evidence="7" id="KW-0862">Zinc</keyword>
<dbReference type="PANTHER" id="PTHR37425">
    <property type="match status" value="1"/>
</dbReference>
<comment type="cofactor">
    <cofactor evidence="1">
        <name>Zn(2+)</name>
        <dbReference type="ChEBI" id="CHEBI:29105"/>
    </cofactor>
</comment>
<evidence type="ECO:0000256" key="4">
    <source>
        <dbReference type="ARBA" id="ARBA00022723"/>
    </source>
</evidence>
<dbReference type="PROSITE" id="PS51257">
    <property type="entry name" value="PROKAR_LIPOPROTEIN"/>
    <property type="match status" value="1"/>
</dbReference>
<evidence type="ECO:0000256" key="5">
    <source>
        <dbReference type="ARBA" id="ARBA00022729"/>
    </source>
</evidence>
<gene>
    <name evidence="12" type="ORF">NCTC10692_04768</name>
</gene>
<dbReference type="Proteomes" id="UP000255303">
    <property type="component" value="Unassembled WGS sequence"/>
</dbReference>
<dbReference type="EMBL" id="UGUV01000003">
    <property type="protein sequence ID" value="SUE72612.1"/>
    <property type="molecule type" value="Genomic_DNA"/>
</dbReference>
<evidence type="ECO:0000256" key="10">
    <source>
        <dbReference type="ARBA" id="ARBA00093448"/>
    </source>
</evidence>
<evidence type="ECO:0000256" key="7">
    <source>
        <dbReference type="ARBA" id="ARBA00022833"/>
    </source>
</evidence>
<dbReference type="SUPFAM" id="SSF55166">
    <property type="entry name" value="Hedgehog/DD-peptidase"/>
    <property type="match status" value="1"/>
</dbReference>
<evidence type="ECO:0000256" key="11">
    <source>
        <dbReference type="ARBA" id="ARBA00093666"/>
    </source>
</evidence>
<evidence type="ECO:0000256" key="9">
    <source>
        <dbReference type="ARBA" id="ARBA00023316"/>
    </source>
</evidence>
<dbReference type="PANTHER" id="PTHR37425:SF1">
    <property type="entry name" value="OUTER MEMBRANE PROTEIN"/>
    <property type="match status" value="1"/>
</dbReference>
<reference evidence="12 13" key="1">
    <citation type="submission" date="2018-06" db="EMBL/GenBank/DDBJ databases">
        <authorList>
            <consortium name="Pathogen Informatics"/>
            <person name="Doyle S."/>
        </authorList>
    </citation>
    <scope>NUCLEOTIDE SEQUENCE [LARGE SCALE GENOMIC DNA]</scope>
    <source>
        <strain evidence="12 13">NCTC10692</strain>
    </source>
</reference>
<comment type="similarity">
    <text evidence="10">Belongs to the peptidase M15 family.</text>
</comment>
<dbReference type="Pfam" id="PF05951">
    <property type="entry name" value="Peptidase_M15_2"/>
    <property type="match status" value="1"/>
</dbReference>
<protein>
    <recommendedName>
        <fullName evidence="11">Murein endopeptidase K</fullName>
    </recommendedName>
</protein>
<dbReference type="InterPro" id="IPR006311">
    <property type="entry name" value="TAT_signal"/>
</dbReference>
<keyword evidence="6" id="KW-0378">Hydrolase</keyword>
<organism evidence="12 13">
    <name type="scientific">Ectopseudomonas oleovorans</name>
    <name type="common">Pseudomonas oleovorans</name>
    <dbReference type="NCBI Taxonomy" id="301"/>
    <lineage>
        <taxon>Bacteria</taxon>
        <taxon>Pseudomonadati</taxon>
        <taxon>Pseudomonadota</taxon>
        <taxon>Gammaproteobacteria</taxon>
        <taxon>Pseudomonadales</taxon>
        <taxon>Pseudomonadaceae</taxon>
        <taxon>Ectopseudomonas</taxon>
    </lineage>
</organism>
<dbReference type="Gene3D" id="3.30.1380.10">
    <property type="match status" value="1"/>
</dbReference>
<dbReference type="GO" id="GO:0046872">
    <property type="term" value="F:metal ion binding"/>
    <property type="evidence" value="ECO:0007669"/>
    <property type="project" value="UniProtKB-KW"/>
</dbReference>
<dbReference type="InterPro" id="IPR010275">
    <property type="entry name" value="MepK"/>
</dbReference>
<dbReference type="InterPro" id="IPR009045">
    <property type="entry name" value="Zn_M74/Hedgehog-like"/>
</dbReference>
<keyword evidence="8" id="KW-0482">Metalloprotease</keyword>
<keyword evidence="5" id="KW-0732">Signal</keyword>
<evidence type="ECO:0000313" key="13">
    <source>
        <dbReference type="Proteomes" id="UP000255303"/>
    </source>
</evidence>
<evidence type="ECO:0000256" key="1">
    <source>
        <dbReference type="ARBA" id="ARBA00001947"/>
    </source>
</evidence>
<sequence>MSEPRIPSRRRFLALGLAIAAAGITGCYLPDAAATARQKDWRQVLLDRDRWLSLERAATGEKAQFRYYRLGYGFEREGYNIACHLLRDVESGVTHRMNPKLIDLLFLIQGWLRINGLPYHIVILSGYRTPEHNARLAKAAKDSEHVKGNAADIRIPGLKVDALTRLAKAVGVGGVGIYTSDEFVHVDVGRVREWKG</sequence>